<gene>
    <name evidence="2" type="ORF">COCVIDRAFT_21289</name>
</gene>
<evidence type="ECO:0000313" key="3">
    <source>
        <dbReference type="Proteomes" id="UP000054337"/>
    </source>
</evidence>
<keyword evidence="3" id="KW-1185">Reference proteome</keyword>
<feature type="compositionally biased region" description="Polar residues" evidence="1">
    <location>
        <begin position="21"/>
        <end position="31"/>
    </location>
</feature>
<reference evidence="2 3" key="1">
    <citation type="journal article" date="2013" name="PLoS Genet.">
        <title>Comparative genome structure, secondary metabolite, and effector coding capacity across Cochliobolus pathogens.</title>
        <authorList>
            <person name="Condon B.J."/>
            <person name="Leng Y."/>
            <person name="Wu D."/>
            <person name="Bushley K.E."/>
            <person name="Ohm R.A."/>
            <person name="Otillar R."/>
            <person name="Martin J."/>
            <person name="Schackwitz W."/>
            <person name="Grimwood J."/>
            <person name="MohdZainudin N."/>
            <person name="Xue C."/>
            <person name="Wang R."/>
            <person name="Manning V.A."/>
            <person name="Dhillon B."/>
            <person name="Tu Z.J."/>
            <person name="Steffenson B.J."/>
            <person name="Salamov A."/>
            <person name="Sun H."/>
            <person name="Lowry S."/>
            <person name="LaButti K."/>
            <person name="Han J."/>
            <person name="Copeland A."/>
            <person name="Lindquist E."/>
            <person name="Barry K."/>
            <person name="Schmutz J."/>
            <person name="Baker S.E."/>
            <person name="Ciuffetti L.M."/>
            <person name="Grigoriev I.V."/>
            <person name="Zhong S."/>
            <person name="Turgeon B.G."/>
        </authorList>
    </citation>
    <scope>NUCLEOTIDE SEQUENCE [LARGE SCALE GENOMIC DNA]</scope>
    <source>
        <strain evidence="2 3">FI3</strain>
    </source>
</reference>
<protein>
    <submittedName>
        <fullName evidence="2">Uncharacterized protein</fullName>
    </submittedName>
</protein>
<dbReference type="Proteomes" id="UP000054337">
    <property type="component" value="Unassembled WGS sequence"/>
</dbReference>
<proteinExistence type="predicted"/>
<evidence type="ECO:0000256" key="1">
    <source>
        <dbReference type="SAM" id="MobiDB-lite"/>
    </source>
</evidence>
<feature type="region of interest" description="Disordered" evidence="1">
    <location>
        <begin position="1"/>
        <end position="35"/>
    </location>
</feature>
<dbReference type="EMBL" id="KI968931">
    <property type="protein sequence ID" value="EUN20610.1"/>
    <property type="molecule type" value="Genomic_DNA"/>
</dbReference>
<feature type="compositionally biased region" description="Basic and acidic residues" evidence="1">
    <location>
        <begin position="1"/>
        <end position="11"/>
    </location>
</feature>
<dbReference type="HOGENOM" id="CLU_1686253_0_0_1"/>
<feature type="region of interest" description="Disordered" evidence="1">
    <location>
        <begin position="59"/>
        <end position="80"/>
    </location>
</feature>
<organism evidence="2 3">
    <name type="scientific">Bipolaris victoriae (strain FI3)</name>
    <name type="common">Victoria blight of oats agent</name>
    <name type="synonym">Cochliobolus victoriae</name>
    <dbReference type="NCBI Taxonomy" id="930091"/>
    <lineage>
        <taxon>Eukaryota</taxon>
        <taxon>Fungi</taxon>
        <taxon>Dikarya</taxon>
        <taxon>Ascomycota</taxon>
        <taxon>Pezizomycotina</taxon>
        <taxon>Dothideomycetes</taxon>
        <taxon>Pleosporomycetidae</taxon>
        <taxon>Pleosporales</taxon>
        <taxon>Pleosporineae</taxon>
        <taxon>Pleosporaceae</taxon>
        <taxon>Bipolaris</taxon>
    </lineage>
</organism>
<name>W7E3S2_BIPV3</name>
<dbReference type="RefSeq" id="XP_014550184.1">
    <property type="nucleotide sequence ID" value="XM_014694698.1"/>
</dbReference>
<accession>W7E3S2</accession>
<dbReference type="AlphaFoldDB" id="W7E3S2"/>
<sequence length="156" mass="17677">MSSKHDPKSGNESDSILPRSNARSAALSVSNRAAAEPPADHFILHNQDVVTPYLTPYQPITKSNSKERVPDTEPQSWARPASCIIHMAQRRTSSHGDISPSNHLRRYAKGNPETHKRHKHQKIAKAFPYNVYKGSFNRQDVLIKHTRLRYPPILPK</sequence>
<dbReference type="GeneID" id="26252684"/>
<evidence type="ECO:0000313" key="2">
    <source>
        <dbReference type="EMBL" id="EUN20610.1"/>
    </source>
</evidence>